<organism evidence="2 3">
    <name type="scientific">Muricoccus vinaceus</name>
    <dbReference type="NCBI Taxonomy" id="424704"/>
    <lineage>
        <taxon>Bacteria</taxon>
        <taxon>Pseudomonadati</taxon>
        <taxon>Pseudomonadota</taxon>
        <taxon>Alphaproteobacteria</taxon>
        <taxon>Acetobacterales</taxon>
        <taxon>Roseomonadaceae</taxon>
        <taxon>Muricoccus</taxon>
    </lineage>
</organism>
<dbReference type="SUPFAM" id="SSF54637">
    <property type="entry name" value="Thioesterase/thiol ester dehydrase-isomerase"/>
    <property type="match status" value="1"/>
</dbReference>
<dbReference type="Pfam" id="PF01575">
    <property type="entry name" value="MaoC_dehydratas"/>
    <property type="match status" value="1"/>
</dbReference>
<accession>A0ABV6IR63</accession>
<evidence type="ECO:0000313" key="3">
    <source>
        <dbReference type="Proteomes" id="UP001589789"/>
    </source>
</evidence>
<dbReference type="InterPro" id="IPR029069">
    <property type="entry name" value="HotDog_dom_sf"/>
</dbReference>
<keyword evidence="3" id="KW-1185">Reference proteome</keyword>
<evidence type="ECO:0000259" key="1">
    <source>
        <dbReference type="Pfam" id="PF01575"/>
    </source>
</evidence>
<feature type="domain" description="MaoC-like" evidence="1">
    <location>
        <begin position="16"/>
        <end position="121"/>
    </location>
</feature>
<proteinExistence type="predicted"/>
<protein>
    <submittedName>
        <fullName evidence="2">MaoC family dehydratase</fullName>
    </submittedName>
</protein>
<reference evidence="2 3" key="1">
    <citation type="submission" date="2024-09" db="EMBL/GenBank/DDBJ databases">
        <authorList>
            <person name="Sun Q."/>
            <person name="Mori K."/>
        </authorList>
    </citation>
    <scope>NUCLEOTIDE SEQUENCE [LARGE SCALE GENOMIC DNA]</scope>
    <source>
        <strain evidence="2 3">CCM 7468</strain>
    </source>
</reference>
<dbReference type="Gene3D" id="3.10.129.10">
    <property type="entry name" value="Hotdog Thioesterase"/>
    <property type="match status" value="1"/>
</dbReference>
<gene>
    <name evidence="2" type="ORF">ACFFIC_11185</name>
</gene>
<dbReference type="PANTHER" id="PTHR43437:SF3">
    <property type="entry name" value="HYDROXYACYL-THIOESTER DEHYDRATASE TYPE 2, MITOCHONDRIAL"/>
    <property type="match status" value="1"/>
</dbReference>
<dbReference type="Proteomes" id="UP001589789">
    <property type="component" value="Unassembled WGS sequence"/>
</dbReference>
<evidence type="ECO:0000313" key="2">
    <source>
        <dbReference type="EMBL" id="MFC0386103.1"/>
    </source>
</evidence>
<dbReference type="InterPro" id="IPR002539">
    <property type="entry name" value="MaoC-like_dom"/>
</dbReference>
<dbReference type="EMBL" id="JBHLVZ010000023">
    <property type="protein sequence ID" value="MFC0386103.1"/>
    <property type="molecule type" value="Genomic_DNA"/>
</dbReference>
<sequence length="148" mass="15745">MTGCRTCLSVGEVAEYRKCISLADIAAFAELSGDHDPLHVDADFAARTSFGGIIAHGALVMGLLSTTASMISRRSVERGSPGTPVSAGYDRVRFIRPVFAGDMLIARYLVKEVDDMRGRCQAAVEVINGRGETCLAGTHIMAWVKAPG</sequence>
<name>A0ABV6IR63_9PROT</name>
<dbReference type="PANTHER" id="PTHR43437">
    <property type="entry name" value="HYDROXYACYL-THIOESTER DEHYDRATASE TYPE 2, MITOCHONDRIAL-RELATED"/>
    <property type="match status" value="1"/>
</dbReference>
<dbReference type="RefSeq" id="WP_377050247.1">
    <property type="nucleotide sequence ID" value="NZ_JBHLVZ010000023.1"/>
</dbReference>
<dbReference type="InterPro" id="IPR050965">
    <property type="entry name" value="UPF0336/Enoyl-CoA_hydratase"/>
</dbReference>
<comment type="caution">
    <text evidence="2">The sequence shown here is derived from an EMBL/GenBank/DDBJ whole genome shotgun (WGS) entry which is preliminary data.</text>
</comment>